<dbReference type="EMBL" id="MFLV01000012">
    <property type="protein sequence ID" value="OGG71594.1"/>
    <property type="molecule type" value="Genomic_DNA"/>
</dbReference>
<sequence length="82" mass="9442">MVEAVEVVMQVRVRVKVGDHVRYMPTWADKYSSQAAQVERVIEADAYNPQDGLSTPYWLEVLFPDKRKEVVAARYVLYEGPP</sequence>
<protein>
    <submittedName>
        <fullName evidence="1">Uncharacterized protein</fullName>
    </submittedName>
</protein>
<name>A0A1F6ED34_9BACT</name>
<comment type="caution">
    <text evidence="1">The sequence shown here is derived from an EMBL/GenBank/DDBJ whole genome shotgun (WGS) entry which is preliminary data.</text>
</comment>
<gene>
    <name evidence="1" type="ORF">A3A35_01670</name>
</gene>
<dbReference type="AlphaFoldDB" id="A0A1F6ED34"/>
<evidence type="ECO:0000313" key="2">
    <source>
        <dbReference type="Proteomes" id="UP000179115"/>
    </source>
</evidence>
<dbReference type="Proteomes" id="UP000179115">
    <property type="component" value="Unassembled WGS sequence"/>
</dbReference>
<reference evidence="1 2" key="1">
    <citation type="journal article" date="2016" name="Nat. Commun.">
        <title>Thousands of microbial genomes shed light on interconnected biogeochemical processes in an aquifer system.</title>
        <authorList>
            <person name="Anantharaman K."/>
            <person name="Brown C.T."/>
            <person name="Hug L.A."/>
            <person name="Sharon I."/>
            <person name="Castelle C.J."/>
            <person name="Probst A.J."/>
            <person name="Thomas B.C."/>
            <person name="Singh A."/>
            <person name="Wilkins M.J."/>
            <person name="Karaoz U."/>
            <person name="Brodie E.L."/>
            <person name="Williams K.H."/>
            <person name="Hubbard S.S."/>
            <person name="Banfield J.F."/>
        </authorList>
    </citation>
    <scope>NUCLEOTIDE SEQUENCE [LARGE SCALE GENOMIC DNA]</scope>
</reference>
<evidence type="ECO:0000313" key="1">
    <source>
        <dbReference type="EMBL" id="OGG71594.1"/>
    </source>
</evidence>
<organism evidence="1 2">
    <name type="scientific">Candidatus Kaiserbacteria bacterium RIFCSPLOWO2_01_FULL_51_21</name>
    <dbReference type="NCBI Taxonomy" id="1798508"/>
    <lineage>
        <taxon>Bacteria</taxon>
        <taxon>Candidatus Kaiseribacteriota</taxon>
    </lineage>
</organism>
<proteinExistence type="predicted"/>
<accession>A0A1F6ED34</accession>